<reference evidence="2" key="1">
    <citation type="journal article" date="2023" name="GigaByte">
        <title>Genome assembly of the bearded iris, Iris pallida Lam.</title>
        <authorList>
            <person name="Bruccoleri R.E."/>
            <person name="Oakeley E.J."/>
            <person name="Faust A.M.E."/>
            <person name="Altorfer M."/>
            <person name="Dessus-Babus S."/>
            <person name="Burckhardt D."/>
            <person name="Oertli M."/>
            <person name="Naumann U."/>
            <person name="Petersen F."/>
            <person name="Wong J."/>
        </authorList>
    </citation>
    <scope>NUCLEOTIDE SEQUENCE</scope>
    <source>
        <strain evidence="2">GSM-AAB239-AS_SAM_17_03QT</strain>
    </source>
</reference>
<dbReference type="Gene3D" id="1.10.340.30">
    <property type="entry name" value="Hypothetical protein, domain 2"/>
    <property type="match status" value="1"/>
</dbReference>
<protein>
    <submittedName>
        <fullName evidence="2">Protein ROS1-like isoform X1</fullName>
    </submittedName>
</protein>
<dbReference type="SUPFAM" id="SSF48150">
    <property type="entry name" value="DNA-glycosylase"/>
    <property type="match status" value="1"/>
</dbReference>
<reference evidence="2" key="2">
    <citation type="submission" date="2023-04" db="EMBL/GenBank/DDBJ databases">
        <authorList>
            <person name="Bruccoleri R.E."/>
            <person name="Oakeley E.J."/>
            <person name="Faust A.-M."/>
            <person name="Dessus-Babus S."/>
            <person name="Altorfer M."/>
            <person name="Burckhardt D."/>
            <person name="Oertli M."/>
            <person name="Naumann U."/>
            <person name="Petersen F."/>
            <person name="Wong J."/>
        </authorList>
    </citation>
    <scope>NUCLEOTIDE SEQUENCE</scope>
    <source>
        <strain evidence="2">GSM-AAB239-AS_SAM_17_03QT</strain>
        <tissue evidence="2">Leaf</tissue>
    </source>
</reference>
<name>A0AAX6FPL4_IRIPA</name>
<accession>A0AAX6FPL4</accession>
<dbReference type="InterPro" id="IPR011257">
    <property type="entry name" value="DNA_glycosylase"/>
</dbReference>
<feature type="compositionally biased region" description="Polar residues" evidence="1">
    <location>
        <begin position="842"/>
        <end position="854"/>
    </location>
</feature>
<evidence type="ECO:0000256" key="1">
    <source>
        <dbReference type="SAM" id="MobiDB-lite"/>
    </source>
</evidence>
<dbReference type="GO" id="GO:0019104">
    <property type="term" value="F:DNA N-glycosylase activity"/>
    <property type="evidence" value="ECO:0007669"/>
    <property type="project" value="InterPro"/>
</dbReference>
<feature type="region of interest" description="Disordered" evidence="1">
    <location>
        <begin position="154"/>
        <end position="236"/>
    </location>
</feature>
<dbReference type="GO" id="GO:0006281">
    <property type="term" value="P:DNA repair"/>
    <property type="evidence" value="ECO:0007669"/>
    <property type="project" value="InterPro"/>
</dbReference>
<evidence type="ECO:0000313" key="2">
    <source>
        <dbReference type="EMBL" id="KAJ6817871.1"/>
    </source>
</evidence>
<comment type="caution">
    <text evidence="2">The sequence shown here is derived from an EMBL/GenBank/DDBJ whole genome shotgun (WGS) entry which is preliminary data.</text>
</comment>
<dbReference type="PANTHER" id="PTHR46213">
    <property type="entry name" value="TRANSCRIPTIONAL ACTIVATOR DEMETER"/>
    <property type="match status" value="1"/>
</dbReference>
<dbReference type="Proteomes" id="UP001140949">
    <property type="component" value="Unassembled WGS sequence"/>
</dbReference>
<dbReference type="EMBL" id="JANAVB010027598">
    <property type="protein sequence ID" value="KAJ6817871.1"/>
    <property type="molecule type" value="Genomic_DNA"/>
</dbReference>
<keyword evidence="3" id="KW-1185">Reference proteome</keyword>
<feature type="compositionally biased region" description="Basic and acidic residues" evidence="1">
    <location>
        <begin position="22"/>
        <end position="31"/>
    </location>
</feature>
<proteinExistence type="predicted"/>
<evidence type="ECO:0000313" key="3">
    <source>
        <dbReference type="Proteomes" id="UP001140949"/>
    </source>
</evidence>
<feature type="region of interest" description="Disordered" evidence="1">
    <location>
        <begin position="534"/>
        <end position="556"/>
    </location>
</feature>
<dbReference type="GO" id="GO:0141166">
    <property type="term" value="P:chromosomal 5-methylcytosine DNA demethylation pathway"/>
    <property type="evidence" value="ECO:0007669"/>
    <property type="project" value="InterPro"/>
</dbReference>
<dbReference type="AlphaFoldDB" id="A0AAX6FPL4"/>
<feature type="region of interest" description="Disordered" evidence="1">
    <location>
        <begin position="1"/>
        <end position="31"/>
    </location>
</feature>
<dbReference type="GO" id="GO:0035514">
    <property type="term" value="F:DNA demethylase activity"/>
    <property type="evidence" value="ECO:0007669"/>
    <property type="project" value="InterPro"/>
</dbReference>
<feature type="compositionally biased region" description="Polar residues" evidence="1">
    <location>
        <begin position="539"/>
        <end position="552"/>
    </location>
</feature>
<gene>
    <name evidence="2" type="ORF">M6B38_409585</name>
</gene>
<feature type="compositionally biased region" description="Basic residues" evidence="1">
    <location>
        <begin position="170"/>
        <end position="182"/>
    </location>
</feature>
<organism evidence="2 3">
    <name type="scientific">Iris pallida</name>
    <name type="common">Sweet iris</name>
    <dbReference type="NCBI Taxonomy" id="29817"/>
    <lineage>
        <taxon>Eukaryota</taxon>
        <taxon>Viridiplantae</taxon>
        <taxon>Streptophyta</taxon>
        <taxon>Embryophyta</taxon>
        <taxon>Tracheophyta</taxon>
        <taxon>Spermatophyta</taxon>
        <taxon>Magnoliopsida</taxon>
        <taxon>Liliopsida</taxon>
        <taxon>Asparagales</taxon>
        <taxon>Iridaceae</taxon>
        <taxon>Iridoideae</taxon>
        <taxon>Irideae</taxon>
        <taxon>Iris</taxon>
    </lineage>
</organism>
<dbReference type="PANTHER" id="PTHR46213:SF13">
    <property type="entry name" value="DEMETER-LIKE PROTEIN 2-RELATED"/>
    <property type="match status" value="1"/>
</dbReference>
<sequence length="1229" mass="136015">MEKKDEAQGSSGLDGPGSEVTTSREARPDRNLKLLEQKYQDGLSIPLLNLNYPPEKKIIGTVYNEVLASPATPATMKKSTRTQIRPPPEIFDFSDDATTYHNMVQNGFGTFQQATTEYPLELCLSEAGLASGIASLQHQEHEINVVPSSEVIPLQKSEEGNQGIDFSKTPKQKASRKKHRPKVIREDKPARTPKPATPKPVTPRRARKTENTNQGKRKYVWKKKDLNSPEKFPNALGETVNLDGGSVNKSVRRSLNFNLDSQESDRCSTSEMLFTCNAESQAAVVSSDTKSEVHSVPGRGIEVLENPLGEQFMFYLDSSPNRSRSEGLPEALKKLQADYISKINELNKVLESSIGDGENLTKHAWKSNCLNVVGDLEGSLEADEVHVVSDNISDVLLKGSKRCHDLVYDAQVSTEINLVHDHTETDRVSNNHDENTIGNCHKKKRTINGKNEGMSAYSTFTCTSTSWKMIPIAQNTSEVFTFTDAKRFMDNENLQASESMLVSNQAETTNGRPVPAHSPVSLNAVVEQAKVPTPVKLPGQSNLGHSQPSTPEKFTDNRDYMWYEPEARIEALIRSKELKAKTRGHRKKEQVYQLNPTCLNANGMVNKTTPCTIDSSNQLRSVNTVASPMRNSDRKNLHLGGASVQDSEMEIEIPHKEPIDDIIQMLWYLNINGMYQNFTAVQQNTLVLYARGPGPVVTFDGPLSIIKKRRHRAKVDLDPESDRVWKLLMGKESGDGETGVDKEKWWEEERRVYRGRVDSFISRMHSIQGDRRFSRWKGSVLDSIIGVFLTQNVSDHLSSSAYMSLAARFPAKTIGGNHSQNAEKVSSPVALEDAIGEHGRLSEQSSGAPSSAQVHESEQVDLKEMANCKQTIESNTESGVFDYSKGNGLECHQRELQIGHVSREIGSATAVNSTSCMNGVGGLDGRPLEDVASSPNSAVSSQNSSEYIVQEADQSKGNSILSNGDDLLTSGIGNTGTNSFMELLKLASNGGLQEIDTHHKGRAPMENNGGIDRLTDPSIDQRPSFPDHFGHLGIRQCGISAEHLNARTTATTATFQQGGTEVTLQVETTQREVKAQLENCIEFNNQKNTFEVTALVDSHLRNQPNVSQKIPAGVSNTEVKAKKVKVKTEDKSSRHWDSLRRQAFCNGAKKERSSDTMDSMDYEELRNADVNVISHAIRIRGMNNLLAARMKALLNRLVEDHGSTDLEWLRDVPPDQVKDYLLSVLGSRT</sequence>
<feature type="region of interest" description="Disordered" evidence="1">
    <location>
        <begin position="838"/>
        <end position="860"/>
    </location>
</feature>
<dbReference type="InterPro" id="IPR044811">
    <property type="entry name" value="DME/ROS1"/>
</dbReference>